<feature type="signal peptide" evidence="2">
    <location>
        <begin position="1"/>
        <end position="24"/>
    </location>
</feature>
<organism evidence="5 6">
    <name type="scientific">Neolewinella xylanilytica</name>
    <dbReference type="NCBI Taxonomy" id="1514080"/>
    <lineage>
        <taxon>Bacteria</taxon>
        <taxon>Pseudomonadati</taxon>
        <taxon>Bacteroidota</taxon>
        <taxon>Saprospiria</taxon>
        <taxon>Saprospirales</taxon>
        <taxon>Lewinellaceae</taxon>
        <taxon>Neolewinella</taxon>
    </lineage>
</organism>
<sequence length="377" mass="40099">MRTSLYFSLLLLLAACGGTTEEVAVDPPVRAIRADRVTISDGTSVQTFNGVAEAAGRTPLSFRVAGTLRSLPVNLGQRVNRGQLIATLDPADLQVQQSLAAAQRQASQAQVESAETQLIAARAAYDRTSRLYENNSVSLSQFEQVRSEFQSAQAQVEAARSQLEASGAQARAAGNQVAYTRLTAPFSGVITEKHVEENEYAGSGKAIVTLSTEENPEVEVNVPEDFVGRLSSGQRVEVTFSSIPGRTFPGTISEVAYAAAGSPSYPVTVSVSDQTEAIRPGMAATVRFHLGESTGPRDSLIVAPIASVSEGPDGRFVFRLEPGARDDQYVARRVPVDIGDYTTAGFVIREGLRPGDLVATAGLNQLIDGMPVRLLTQ</sequence>
<dbReference type="NCBIfam" id="TIGR01730">
    <property type="entry name" value="RND_mfp"/>
    <property type="match status" value="1"/>
</dbReference>
<evidence type="ECO:0000256" key="2">
    <source>
        <dbReference type="SAM" id="SignalP"/>
    </source>
</evidence>
<dbReference type="Gene3D" id="2.40.420.20">
    <property type="match status" value="1"/>
</dbReference>
<dbReference type="EMBL" id="PTJC01000006">
    <property type="protein sequence ID" value="PPK85217.1"/>
    <property type="molecule type" value="Genomic_DNA"/>
</dbReference>
<dbReference type="SUPFAM" id="SSF111369">
    <property type="entry name" value="HlyD-like secretion proteins"/>
    <property type="match status" value="1"/>
</dbReference>
<dbReference type="GO" id="GO:1990281">
    <property type="term" value="C:efflux pump complex"/>
    <property type="evidence" value="ECO:0007669"/>
    <property type="project" value="TreeGrafter"/>
</dbReference>
<comment type="caution">
    <text evidence="5">The sequence shown here is derived from an EMBL/GenBank/DDBJ whole genome shotgun (WGS) entry which is preliminary data.</text>
</comment>
<proteinExistence type="inferred from homology"/>
<dbReference type="Gene3D" id="2.40.50.100">
    <property type="match status" value="1"/>
</dbReference>
<protein>
    <submittedName>
        <fullName evidence="5">RND family efflux transporter MFP subunit</fullName>
    </submittedName>
</protein>
<gene>
    <name evidence="5" type="ORF">CLV84_2109</name>
</gene>
<keyword evidence="6" id="KW-1185">Reference proteome</keyword>
<reference evidence="5 6" key="1">
    <citation type="submission" date="2018-02" db="EMBL/GenBank/DDBJ databases">
        <title>Genomic Encyclopedia of Archaeal and Bacterial Type Strains, Phase II (KMG-II): from individual species to whole genera.</title>
        <authorList>
            <person name="Goeker M."/>
        </authorList>
    </citation>
    <scope>NUCLEOTIDE SEQUENCE [LARGE SCALE GENOMIC DNA]</scope>
    <source>
        <strain evidence="5 6">DSM 29526</strain>
    </source>
</reference>
<dbReference type="InterPro" id="IPR006143">
    <property type="entry name" value="RND_pump_MFP"/>
</dbReference>
<dbReference type="Proteomes" id="UP000237662">
    <property type="component" value="Unassembled WGS sequence"/>
</dbReference>
<dbReference type="Pfam" id="PF25954">
    <property type="entry name" value="Beta-barrel_RND_2"/>
    <property type="match status" value="1"/>
</dbReference>
<dbReference type="GO" id="GO:0015562">
    <property type="term" value="F:efflux transmembrane transporter activity"/>
    <property type="evidence" value="ECO:0007669"/>
    <property type="project" value="TreeGrafter"/>
</dbReference>
<accession>A0A2S6I214</accession>
<keyword evidence="2" id="KW-0732">Signal</keyword>
<name>A0A2S6I214_9BACT</name>
<dbReference type="PROSITE" id="PS51257">
    <property type="entry name" value="PROKAR_LIPOPROTEIN"/>
    <property type="match status" value="1"/>
</dbReference>
<evidence type="ECO:0000256" key="1">
    <source>
        <dbReference type="ARBA" id="ARBA00009477"/>
    </source>
</evidence>
<evidence type="ECO:0000259" key="3">
    <source>
        <dbReference type="Pfam" id="PF25917"/>
    </source>
</evidence>
<dbReference type="InterPro" id="IPR058625">
    <property type="entry name" value="MdtA-like_BSH"/>
</dbReference>
<dbReference type="InterPro" id="IPR058792">
    <property type="entry name" value="Beta-barrel_RND_2"/>
</dbReference>
<dbReference type="Gene3D" id="1.10.287.470">
    <property type="entry name" value="Helix hairpin bin"/>
    <property type="match status" value="1"/>
</dbReference>
<evidence type="ECO:0000313" key="6">
    <source>
        <dbReference type="Proteomes" id="UP000237662"/>
    </source>
</evidence>
<dbReference type="Pfam" id="PF25917">
    <property type="entry name" value="BSH_RND"/>
    <property type="match status" value="1"/>
</dbReference>
<dbReference type="Gene3D" id="2.40.30.170">
    <property type="match status" value="1"/>
</dbReference>
<feature type="chain" id="PRO_5015622926" evidence="2">
    <location>
        <begin position="25"/>
        <end position="377"/>
    </location>
</feature>
<comment type="similarity">
    <text evidence="1">Belongs to the membrane fusion protein (MFP) (TC 8.A.1) family.</text>
</comment>
<evidence type="ECO:0000259" key="4">
    <source>
        <dbReference type="Pfam" id="PF25954"/>
    </source>
</evidence>
<evidence type="ECO:0000313" key="5">
    <source>
        <dbReference type="EMBL" id="PPK85217.1"/>
    </source>
</evidence>
<dbReference type="PANTHER" id="PTHR30469">
    <property type="entry name" value="MULTIDRUG RESISTANCE PROTEIN MDTA"/>
    <property type="match status" value="1"/>
</dbReference>
<dbReference type="OrthoDB" id="1185083at2"/>
<feature type="domain" description="Multidrug resistance protein MdtA-like barrel-sandwich hybrid" evidence="3">
    <location>
        <begin position="63"/>
        <end position="206"/>
    </location>
</feature>
<dbReference type="RefSeq" id="WP_104419727.1">
    <property type="nucleotide sequence ID" value="NZ_PTJC01000006.1"/>
</dbReference>
<feature type="domain" description="CusB-like beta-barrel" evidence="4">
    <location>
        <begin position="218"/>
        <end position="289"/>
    </location>
</feature>
<dbReference type="AlphaFoldDB" id="A0A2S6I214"/>